<dbReference type="InterPro" id="IPR032466">
    <property type="entry name" value="Metal_Hydrolase"/>
</dbReference>
<evidence type="ECO:0008006" key="2">
    <source>
        <dbReference type="Google" id="ProtNLM"/>
    </source>
</evidence>
<organism evidence="1">
    <name type="scientific">marine metagenome</name>
    <dbReference type="NCBI Taxonomy" id="408172"/>
    <lineage>
        <taxon>unclassified sequences</taxon>
        <taxon>metagenomes</taxon>
        <taxon>ecological metagenomes</taxon>
    </lineage>
</organism>
<proteinExistence type="predicted"/>
<dbReference type="SUPFAM" id="SSF51556">
    <property type="entry name" value="Metallo-dependent hydrolases"/>
    <property type="match status" value="1"/>
</dbReference>
<feature type="non-terminal residue" evidence="1">
    <location>
        <position position="330"/>
    </location>
</feature>
<reference evidence="1" key="1">
    <citation type="submission" date="2018-05" db="EMBL/GenBank/DDBJ databases">
        <authorList>
            <person name="Lanie J.A."/>
            <person name="Ng W.-L."/>
            <person name="Kazmierczak K.M."/>
            <person name="Andrzejewski T.M."/>
            <person name="Davidsen T.M."/>
            <person name="Wayne K.J."/>
            <person name="Tettelin H."/>
            <person name="Glass J.I."/>
            <person name="Rusch D."/>
            <person name="Podicherti R."/>
            <person name="Tsui H.-C.T."/>
            <person name="Winkler M.E."/>
        </authorList>
    </citation>
    <scope>NUCLEOTIDE SEQUENCE</scope>
</reference>
<name>A0A382QPD7_9ZZZZ</name>
<gene>
    <name evidence="1" type="ORF">METZ01_LOCUS339055</name>
</gene>
<dbReference type="Gene3D" id="3.20.20.140">
    <property type="entry name" value="Metal-dependent hydrolases"/>
    <property type="match status" value="2"/>
</dbReference>
<dbReference type="AlphaFoldDB" id="A0A382QPD7"/>
<accession>A0A382QPD7</accession>
<dbReference type="EMBL" id="UINC01115289">
    <property type="protein sequence ID" value="SVC86201.1"/>
    <property type="molecule type" value="Genomic_DNA"/>
</dbReference>
<sequence length="330" mass="36587">NWIDLAGYFERIKKDGISINLASCVAPQQVRRAVIGFEDRPGTEEEIQAMTSLIAKAMEQGAVGISAAWHGGGPEYLDELIAMARTASRYGGFFGTHVGSEGFQLQEEIEKSIRVGEASGLPVHIYHLKVRGKPLWGKVSEGIQLIEEARGRGLDVTANQYPYTAMQHPWRRLFPRWIQDAPVADIVPKFRIQSFRDKVASDPEFHQYLDEHGGWEGIVASRVVNPSLKDVEGKTVAQVANMRNANPTDTCFDIVAEEGAFPFGVYHNMSEDDVRMVMAKPWVAIASDGSAINLDAPGKPHPRSFGTNVRVLGKYVRDEKVLTLEDAIRK</sequence>
<evidence type="ECO:0000313" key="1">
    <source>
        <dbReference type="EMBL" id="SVC86201.1"/>
    </source>
</evidence>
<feature type="non-terminal residue" evidence="1">
    <location>
        <position position="1"/>
    </location>
</feature>
<protein>
    <recommendedName>
        <fullName evidence="2">Amidohydrolase 3 domain-containing protein</fullName>
    </recommendedName>
</protein>